<comment type="caution">
    <text evidence="2">The sequence shown here is derived from an EMBL/GenBank/DDBJ whole genome shotgun (WGS) entry which is preliminary data.</text>
</comment>
<sequence length="241" mass="26859">MKEQERYKVPAVIDVTATLVPIDVDAAVARWKAYQRLCKEILDEDDYVTIGGKKARKRSGWRKLARFMGVSIEILSEERWERGDTFGYTFTVRASTRDGQFEDGDGLCDSSDMPAKIKATEHNVRSKALTRAKNRATADLIGGGEVSAEELENGGNKPQRQQKKDEHPNGADWTKTVNWPSFWIHWKDKGITEEFIHRAANVSSMKDYPGTKDELKAAVDALIAAEIEASDEAPTGEAAKA</sequence>
<evidence type="ECO:0000256" key="1">
    <source>
        <dbReference type="SAM" id="MobiDB-lite"/>
    </source>
</evidence>
<protein>
    <submittedName>
        <fullName evidence="2">Uncharacterized protein</fullName>
    </submittedName>
</protein>
<dbReference type="PANTHER" id="PTHR37731:SF1">
    <property type="entry name" value="PEPTIDE TRANSPORTER FAMILY PROTEIN"/>
    <property type="match status" value="1"/>
</dbReference>
<evidence type="ECO:0000313" key="2">
    <source>
        <dbReference type="EMBL" id="GAH34693.1"/>
    </source>
</evidence>
<feature type="region of interest" description="Disordered" evidence="1">
    <location>
        <begin position="140"/>
        <end position="174"/>
    </location>
</feature>
<organism evidence="2">
    <name type="scientific">marine sediment metagenome</name>
    <dbReference type="NCBI Taxonomy" id="412755"/>
    <lineage>
        <taxon>unclassified sequences</taxon>
        <taxon>metagenomes</taxon>
        <taxon>ecological metagenomes</taxon>
    </lineage>
</organism>
<name>X1GNV4_9ZZZZ</name>
<accession>X1GNV4</accession>
<reference evidence="2" key="1">
    <citation type="journal article" date="2014" name="Front. Microbiol.">
        <title>High frequency of phylogenetically diverse reductive dehalogenase-homologous genes in deep subseafloor sedimentary metagenomes.</title>
        <authorList>
            <person name="Kawai M."/>
            <person name="Futagami T."/>
            <person name="Toyoda A."/>
            <person name="Takaki Y."/>
            <person name="Nishi S."/>
            <person name="Hori S."/>
            <person name="Arai W."/>
            <person name="Tsubouchi T."/>
            <person name="Morono Y."/>
            <person name="Uchiyama I."/>
            <person name="Ito T."/>
            <person name="Fujiyama A."/>
            <person name="Inagaki F."/>
            <person name="Takami H."/>
        </authorList>
    </citation>
    <scope>NUCLEOTIDE SEQUENCE</scope>
    <source>
        <strain evidence="2">Expedition CK06-06</strain>
    </source>
</reference>
<dbReference type="AlphaFoldDB" id="X1GNV4"/>
<gene>
    <name evidence="2" type="ORF">S03H2_20140</name>
</gene>
<dbReference type="EMBL" id="BARU01010586">
    <property type="protein sequence ID" value="GAH34693.1"/>
    <property type="molecule type" value="Genomic_DNA"/>
</dbReference>
<dbReference type="PANTHER" id="PTHR37731">
    <property type="entry name" value="PEPTIDE TRANSPORTER FAMILY PROTEIN"/>
    <property type="match status" value="1"/>
</dbReference>
<proteinExistence type="predicted"/>